<dbReference type="EMBL" id="BMRJ01000008">
    <property type="protein sequence ID" value="GGR38311.1"/>
    <property type="molecule type" value="Genomic_DNA"/>
</dbReference>
<dbReference type="GO" id="GO:0050661">
    <property type="term" value="F:NADP binding"/>
    <property type="evidence" value="ECO:0007669"/>
    <property type="project" value="InterPro"/>
</dbReference>
<evidence type="ECO:0000256" key="2">
    <source>
        <dbReference type="ARBA" id="ARBA00023002"/>
    </source>
</evidence>
<dbReference type="GO" id="GO:0016616">
    <property type="term" value="F:oxidoreductase activity, acting on the CH-OH group of donors, NAD or NADP as acceptor"/>
    <property type="evidence" value="ECO:0007669"/>
    <property type="project" value="TreeGrafter"/>
</dbReference>
<reference evidence="7" key="1">
    <citation type="journal article" date="2014" name="Int. J. Syst. Evol. Microbiol.">
        <title>Complete genome sequence of Corynebacterium casei LMG S-19264T (=DSM 44701T), isolated from a smear-ripened cheese.</title>
        <authorList>
            <consortium name="US DOE Joint Genome Institute (JGI-PGF)"/>
            <person name="Walter F."/>
            <person name="Albersmeier A."/>
            <person name="Kalinowski J."/>
            <person name="Ruckert C."/>
        </authorList>
    </citation>
    <scope>NUCLEOTIDE SEQUENCE</scope>
    <source>
        <strain evidence="7">JCM 3346</strain>
    </source>
</reference>
<evidence type="ECO:0000259" key="5">
    <source>
        <dbReference type="Pfam" id="PF03446"/>
    </source>
</evidence>
<dbReference type="InterPro" id="IPR013328">
    <property type="entry name" value="6PGD_dom2"/>
</dbReference>
<evidence type="ECO:0000259" key="6">
    <source>
        <dbReference type="Pfam" id="PF14833"/>
    </source>
</evidence>
<keyword evidence="3" id="KW-0520">NAD</keyword>
<dbReference type="GO" id="GO:0051287">
    <property type="term" value="F:NAD binding"/>
    <property type="evidence" value="ECO:0007669"/>
    <property type="project" value="InterPro"/>
</dbReference>
<accession>A0A918FHN0</accession>
<dbReference type="PANTHER" id="PTHR22981:SF7">
    <property type="entry name" value="3-HYDROXYISOBUTYRATE DEHYDROGENASE, MITOCHONDRIAL"/>
    <property type="match status" value="1"/>
</dbReference>
<dbReference type="RefSeq" id="WP_308426169.1">
    <property type="nucleotide sequence ID" value="NZ_BMRJ01000008.1"/>
</dbReference>
<evidence type="ECO:0000256" key="1">
    <source>
        <dbReference type="ARBA" id="ARBA00009080"/>
    </source>
</evidence>
<comment type="caution">
    <text evidence="7">The sequence shown here is derived from an EMBL/GenBank/DDBJ whole genome shotgun (WGS) entry which is preliminary data.</text>
</comment>
<evidence type="ECO:0000313" key="7">
    <source>
        <dbReference type="EMBL" id="GGR38311.1"/>
    </source>
</evidence>
<evidence type="ECO:0000256" key="4">
    <source>
        <dbReference type="PIRSR" id="PIRSR000103-1"/>
    </source>
</evidence>
<sequence length="319" mass="32409">MGSEHIDTGVEEVVMSVIAWIGLGHMGAPMAGNLVAAGHEVRGFDVAAEAAADASARGVRVTASIAEAVAGAEAVFTSLPRSEHVRAVYEGPGGVWETAPASALLLDTSTVDVETSRWCHEQSGARGIRFVDAPVSGGIAGAAAGTLTVMLGGEAEATALARGFVEPFAGHVFELGGATSGIAAKLANNLMLFVSLLGVAEGAALAASLGLDPERFFEVAAVSSGESWPLRTWYPAPGVVPTSPANRNFDATFTAALAEKDLSFAVEAAGAAGVRTPAARIALDQFERLIGEGYGAKDCSLIAKFASPDGRIAGFDPQA</sequence>
<dbReference type="SUPFAM" id="SSF51735">
    <property type="entry name" value="NAD(P)-binding Rossmann-fold domains"/>
    <property type="match status" value="1"/>
</dbReference>
<dbReference type="InterPro" id="IPR029154">
    <property type="entry name" value="HIBADH-like_NADP-bd"/>
</dbReference>
<dbReference type="InterPro" id="IPR006115">
    <property type="entry name" value="6PGDH_NADP-bd"/>
</dbReference>
<dbReference type="InterPro" id="IPR015815">
    <property type="entry name" value="HIBADH-related"/>
</dbReference>
<feature type="domain" description="3-hydroxyisobutyrate dehydrogenase-like NAD-binding" evidence="6">
    <location>
        <begin position="180"/>
        <end position="304"/>
    </location>
</feature>
<keyword evidence="8" id="KW-1185">Reference proteome</keyword>
<dbReference type="Gene3D" id="1.10.1040.10">
    <property type="entry name" value="N-(1-d-carboxylethyl)-l-norvaline Dehydrogenase, domain 2"/>
    <property type="match status" value="1"/>
</dbReference>
<dbReference type="Pfam" id="PF14833">
    <property type="entry name" value="NAD_binding_11"/>
    <property type="match status" value="1"/>
</dbReference>
<feature type="active site" evidence="4">
    <location>
        <position position="185"/>
    </location>
</feature>
<dbReference type="Proteomes" id="UP000610303">
    <property type="component" value="Unassembled WGS sequence"/>
</dbReference>
<protein>
    <submittedName>
        <fullName evidence="7">3-hydroxyisobutyrate dehydrogenase</fullName>
    </submittedName>
</protein>
<dbReference type="InterPro" id="IPR008927">
    <property type="entry name" value="6-PGluconate_DH-like_C_sf"/>
</dbReference>
<name>A0A918FHN0_AGRME</name>
<reference evidence="7" key="2">
    <citation type="submission" date="2020-09" db="EMBL/GenBank/DDBJ databases">
        <authorList>
            <person name="Sun Q."/>
            <person name="Ohkuma M."/>
        </authorList>
    </citation>
    <scope>NUCLEOTIDE SEQUENCE</scope>
    <source>
        <strain evidence="7">JCM 3346</strain>
    </source>
</reference>
<evidence type="ECO:0000313" key="8">
    <source>
        <dbReference type="Proteomes" id="UP000610303"/>
    </source>
</evidence>
<evidence type="ECO:0000256" key="3">
    <source>
        <dbReference type="ARBA" id="ARBA00023027"/>
    </source>
</evidence>
<comment type="similarity">
    <text evidence="1">Belongs to the HIBADH-related family.</text>
</comment>
<dbReference type="InterPro" id="IPR036291">
    <property type="entry name" value="NAD(P)-bd_dom_sf"/>
</dbReference>
<keyword evidence="2" id="KW-0560">Oxidoreductase</keyword>
<dbReference type="PIRSF" id="PIRSF000103">
    <property type="entry name" value="HIBADH"/>
    <property type="match status" value="1"/>
</dbReference>
<dbReference type="PANTHER" id="PTHR22981">
    <property type="entry name" value="3-HYDROXYISOBUTYRATE DEHYDROGENASE-RELATED"/>
    <property type="match status" value="1"/>
</dbReference>
<dbReference type="SUPFAM" id="SSF48179">
    <property type="entry name" value="6-phosphogluconate dehydrogenase C-terminal domain-like"/>
    <property type="match status" value="1"/>
</dbReference>
<dbReference type="Gene3D" id="3.40.50.720">
    <property type="entry name" value="NAD(P)-binding Rossmann-like Domain"/>
    <property type="match status" value="1"/>
</dbReference>
<dbReference type="Pfam" id="PF03446">
    <property type="entry name" value="NAD_binding_2"/>
    <property type="match status" value="1"/>
</dbReference>
<organism evidence="7 8">
    <name type="scientific">Agromyces mediolanus</name>
    <name type="common">Corynebacterium mediolanum</name>
    <dbReference type="NCBI Taxonomy" id="41986"/>
    <lineage>
        <taxon>Bacteria</taxon>
        <taxon>Bacillati</taxon>
        <taxon>Actinomycetota</taxon>
        <taxon>Actinomycetes</taxon>
        <taxon>Micrococcales</taxon>
        <taxon>Microbacteriaceae</taxon>
        <taxon>Agromyces</taxon>
    </lineage>
</organism>
<proteinExistence type="inferred from homology"/>
<feature type="domain" description="6-phosphogluconate dehydrogenase NADP-binding" evidence="5">
    <location>
        <begin position="18"/>
        <end position="174"/>
    </location>
</feature>
<dbReference type="AlphaFoldDB" id="A0A918FHN0"/>
<gene>
    <name evidence="7" type="ORF">GCM10010196_35310</name>
</gene>